<reference evidence="7" key="1">
    <citation type="submission" date="2020-05" db="EMBL/GenBank/DDBJ databases">
        <authorList>
            <person name="Chiriac C."/>
            <person name="Salcher M."/>
            <person name="Ghai R."/>
            <person name="Kavagutti S V."/>
        </authorList>
    </citation>
    <scope>NUCLEOTIDE SEQUENCE</scope>
</reference>
<feature type="domain" description="PPIase cyclophilin-type" evidence="5">
    <location>
        <begin position="37"/>
        <end position="181"/>
    </location>
</feature>
<dbReference type="GO" id="GO:0003755">
    <property type="term" value="F:peptidyl-prolyl cis-trans isomerase activity"/>
    <property type="evidence" value="ECO:0007669"/>
    <property type="project" value="UniProtKB-KW"/>
</dbReference>
<evidence type="ECO:0000313" key="7">
    <source>
        <dbReference type="EMBL" id="CAB4686982.1"/>
    </source>
</evidence>
<dbReference type="InterPro" id="IPR029000">
    <property type="entry name" value="Cyclophilin-like_dom_sf"/>
</dbReference>
<evidence type="ECO:0000256" key="4">
    <source>
        <dbReference type="SAM" id="MobiDB-lite"/>
    </source>
</evidence>
<dbReference type="InterPro" id="IPR002130">
    <property type="entry name" value="Cyclophilin-type_PPIase_dom"/>
</dbReference>
<keyword evidence="3" id="KW-0413">Isomerase</keyword>
<gene>
    <name evidence="6" type="ORF">UFOPK2086_00643</name>
    <name evidence="7" type="ORF">UFOPK2295_01707</name>
</gene>
<dbReference type="PANTHER" id="PTHR45625:SF4">
    <property type="entry name" value="PEPTIDYLPROLYL ISOMERASE DOMAIN AND WD REPEAT-CONTAINING PROTEIN 1"/>
    <property type="match status" value="1"/>
</dbReference>
<dbReference type="InterPro" id="IPR044666">
    <property type="entry name" value="Cyclophilin_A-like"/>
</dbReference>
<dbReference type="Gene3D" id="2.40.100.10">
    <property type="entry name" value="Cyclophilin-like"/>
    <property type="match status" value="1"/>
</dbReference>
<dbReference type="Pfam" id="PF00160">
    <property type="entry name" value="Pro_isomerase"/>
    <property type="match status" value="1"/>
</dbReference>
<dbReference type="EMBL" id="CAEZVQ010000070">
    <property type="protein sequence ID" value="CAB4636181.1"/>
    <property type="molecule type" value="Genomic_DNA"/>
</dbReference>
<feature type="region of interest" description="Disordered" evidence="4">
    <location>
        <begin position="1"/>
        <end position="28"/>
    </location>
</feature>
<dbReference type="CDD" id="cd00317">
    <property type="entry name" value="cyclophilin"/>
    <property type="match status" value="1"/>
</dbReference>
<dbReference type="AlphaFoldDB" id="A0A6J6NLK8"/>
<sequence length="185" mass="19507">MSLPFPALDGSAPKTQKFPEAPEMGIDPSKRYTATMETTLGTIVIALDAINAPRTVNNFVYLAGYHYYDGIIFHRIINGFMCQGGDPTGTGTGGPGYRFGDELPKPGQYQIGSVAMANAGPNTNGSQFFIVSGASGVSLPPAYALFGQVVKGLDVVDAMQKVQTARGDRPIDDVVINSVTITVAD</sequence>
<dbReference type="SUPFAM" id="SSF50891">
    <property type="entry name" value="Cyclophilin-like"/>
    <property type="match status" value="1"/>
</dbReference>
<evidence type="ECO:0000256" key="2">
    <source>
        <dbReference type="ARBA" id="ARBA00023110"/>
    </source>
</evidence>
<dbReference type="PANTHER" id="PTHR45625">
    <property type="entry name" value="PEPTIDYL-PROLYL CIS-TRANS ISOMERASE-RELATED"/>
    <property type="match status" value="1"/>
</dbReference>
<accession>A0A6J6NLK8</accession>
<dbReference type="PRINTS" id="PR00153">
    <property type="entry name" value="CSAPPISMRASE"/>
</dbReference>
<name>A0A6J6NLK8_9ZZZZ</name>
<keyword evidence="2" id="KW-0697">Rotamase</keyword>
<protein>
    <recommendedName>
        <fullName evidence="1">peptidylprolyl isomerase</fullName>
        <ecNumber evidence="1">5.2.1.8</ecNumber>
    </recommendedName>
</protein>
<dbReference type="PROSITE" id="PS50072">
    <property type="entry name" value="CSA_PPIASE_2"/>
    <property type="match status" value="1"/>
</dbReference>
<evidence type="ECO:0000259" key="5">
    <source>
        <dbReference type="PROSITE" id="PS50072"/>
    </source>
</evidence>
<organism evidence="7">
    <name type="scientific">freshwater metagenome</name>
    <dbReference type="NCBI Taxonomy" id="449393"/>
    <lineage>
        <taxon>unclassified sequences</taxon>
        <taxon>metagenomes</taxon>
        <taxon>ecological metagenomes</taxon>
    </lineage>
</organism>
<dbReference type="EMBL" id="CAEZWV010000059">
    <property type="protein sequence ID" value="CAB4686982.1"/>
    <property type="molecule type" value="Genomic_DNA"/>
</dbReference>
<proteinExistence type="predicted"/>
<evidence type="ECO:0000313" key="6">
    <source>
        <dbReference type="EMBL" id="CAB4636181.1"/>
    </source>
</evidence>
<evidence type="ECO:0000256" key="1">
    <source>
        <dbReference type="ARBA" id="ARBA00013194"/>
    </source>
</evidence>
<evidence type="ECO:0000256" key="3">
    <source>
        <dbReference type="ARBA" id="ARBA00023235"/>
    </source>
</evidence>
<dbReference type="EC" id="5.2.1.8" evidence="1"/>